<evidence type="ECO:0000256" key="1">
    <source>
        <dbReference type="ARBA" id="ARBA00004141"/>
    </source>
</evidence>
<keyword evidence="10 11" id="KW-0407">Ion channel</keyword>
<proteinExistence type="inferred from homology"/>
<evidence type="ECO:0000256" key="9">
    <source>
        <dbReference type="ARBA" id="ARBA00023136"/>
    </source>
</evidence>
<gene>
    <name evidence="15" type="ORF">PYW07_010629</name>
</gene>
<evidence type="ECO:0000256" key="6">
    <source>
        <dbReference type="ARBA" id="ARBA00022958"/>
    </source>
</evidence>
<dbReference type="Proteomes" id="UP001231518">
    <property type="component" value="Chromosome 25"/>
</dbReference>
<evidence type="ECO:0000256" key="11">
    <source>
        <dbReference type="RuleBase" id="RU003822"/>
    </source>
</evidence>
<dbReference type="AlphaFoldDB" id="A0AAD7YAN7"/>
<evidence type="ECO:0000256" key="4">
    <source>
        <dbReference type="ARBA" id="ARBA00022692"/>
    </source>
</evidence>
<dbReference type="PANTHER" id="PTHR11767">
    <property type="entry name" value="INWARD RECTIFIER POTASSIUM CHANNEL"/>
    <property type="match status" value="1"/>
</dbReference>
<dbReference type="GO" id="GO:0034702">
    <property type="term" value="C:monoatomic ion channel complex"/>
    <property type="evidence" value="ECO:0007669"/>
    <property type="project" value="UniProtKB-KW"/>
</dbReference>
<evidence type="ECO:0000256" key="3">
    <source>
        <dbReference type="ARBA" id="ARBA00022538"/>
    </source>
</evidence>
<dbReference type="SUPFAM" id="SSF81296">
    <property type="entry name" value="E set domains"/>
    <property type="match status" value="2"/>
</dbReference>
<dbReference type="GO" id="GO:0034765">
    <property type="term" value="P:regulation of monoatomic ion transmembrane transport"/>
    <property type="evidence" value="ECO:0007669"/>
    <property type="project" value="TreeGrafter"/>
</dbReference>
<organism evidence="15 16">
    <name type="scientific">Mythimna separata</name>
    <name type="common">Oriental armyworm</name>
    <name type="synonym">Pseudaletia separata</name>
    <dbReference type="NCBI Taxonomy" id="271217"/>
    <lineage>
        <taxon>Eukaryota</taxon>
        <taxon>Metazoa</taxon>
        <taxon>Ecdysozoa</taxon>
        <taxon>Arthropoda</taxon>
        <taxon>Hexapoda</taxon>
        <taxon>Insecta</taxon>
        <taxon>Pterygota</taxon>
        <taxon>Neoptera</taxon>
        <taxon>Endopterygota</taxon>
        <taxon>Lepidoptera</taxon>
        <taxon>Glossata</taxon>
        <taxon>Ditrysia</taxon>
        <taxon>Noctuoidea</taxon>
        <taxon>Noctuidae</taxon>
        <taxon>Noctuinae</taxon>
        <taxon>Hadenini</taxon>
        <taxon>Mythimna</taxon>
    </lineage>
</organism>
<reference evidence="15" key="1">
    <citation type="submission" date="2023-03" db="EMBL/GenBank/DDBJ databases">
        <title>Chromosome-level genomes of two armyworms, Mythimna separata and Mythimna loreyi, provide insights into the biosynthesis and reception of sex pheromones.</title>
        <authorList>
            <person name="Zhao H."/>
        </authorList>
    </citation>
    <scope>NUCLEOTIDE SEQUENCE</scope>
    <source>
        <strain evidence="15">BeijingLab</strain>
        <tissue evidence="15">Pupa</tissue>
    </source>
</reference>
<evidence type="ECO:0000313" key="15">
    <source>
        <dbReference type="EMBL" id="KAJ8708504.1"/>
    </source>
</evidence>
<keyword evidence="3 11" id="KW-0633">Potassium transport</keyword>
<comment type="similarity">
    <text evidence="11">Belongs to the inward rectifier-type potassium channel (TC 1.A.2.1) family.</text>
</comment>
<sequence length="289" mass="32542">MSSSSQDSGASWCTTAFLLWPITVVHVINAESPLYDFSAQDMMDYSTQEAELVHYCLPAVAHHCGPRHHGREPALRLLCAGYDGLQLIISGPWRLSLCTTAFLLWPITVVQVINAESPLYEFSAQDMMDYRFEIVVCLTGASKNMGTTTQSRTSYLSKEIIWGYRFKNVVHYSKKDEAYVIDEANLDAVEQVEIPLCSASYLKDFEEDLKASTNLLYSPNMSVSPTDFSIPEDSSTLSRPEDSSTLSRPEDSLPSSPSFNRTAGTQRSFGWNFKRFRPEKYVGTFEKKE</sequence>
<dbReference type="GO" id="GO:1990573">
    <property type="term" value="P:potassium ion import across plasma membrane"/>
    <property type="evidence" value="ECO:0007669"/>
    <property type="project" value="TreeGrafter"/>
</dbReference>
<dbReference type="GO" id="GO:0005886">
    <property type="term" value="C:plasma membrane"/>
    <property type="evidence" value="ECO:0007669"/>
    <property type="project" value="TreeGrafter"/>
</dbReference>
<feature type="domain" description="Inward rectifier potassium channel C-terminal" evidence="14">
    <location>
        <begin position="15"/>
        <end position="45"/>
    </location>
</feature>
<dbReference type="InterPro" id="IPR013518">
    <property type="entry name" value="K_chnl_inward-rec_Kir_cyto"/>
</dbReference>
<dbReference type="InterPro" id="IPR014756">
    <property type="entry name" value="Ig_E-set"/>
</dbReference>
<keyword evidence="16" id="KW-1185">Reference proteome</keyword>
<evidence type="ECO:0000313" key="16">
    <source>
        <dbReference type="Proteomes" id="UP001231518"/>
    </source>
</evidence>
<evidence type="ECO:0000256" key="13">
    <source>
        <dbReference type="SAM" id="SignalP"/>
    </source>
</evidence>
<keyword evidence="7" id="KW-1133">Transmembrane helix</keyword>
<dbReference type="InterPro" id="IPR016449">
    <property type="entry name" value="K_chnl_inward-rec_Kir"/>
</dbReference>
<dbReference type="Gene3D" id="2.60.40.1400">
    <property type="entry name" value="G protein-activated inward rectifier potassium channel 1"/>
    <property type="match status" value="2"/>
</dbReference>
<keyword evidence="5 11" id="KW-0851">Voltage-gated channel</keyword>
<feature type="domain" description="Inward rectifier potassium channel C-terminal" evidence="14">
    <location>
        <begin position="100"/>
        <end position="205"/>
    </location>
</feature>
<keyword evidence="4 11" id="KW-0812">Transmembrane</keyword>
<dbReference type="Pfam" id="PF17655">
    <property type="entry name" value="IRK_C"/>
    <property type="match status" value="2"/>
</dbReference>
<feature type="signal peptide" evidence="13">
    <location>
        <begin position="1"/>
        <end position="30"/>
    </location>
</feature>
<protein>
    <recommendedName>
        <fullName evidence="14">Inward rectifier potassium channel C-terminal domain-containing protein</fullName>
    </recommendedName>
</protein>
<evidence type="ECO:0000256" key="8">
    <source>
        <dbReference type="ARBA" id="ARBA00023065"/>
    </source>
</evidence>
<keyword evidence="9" id="KW-0472">Membrane</keyword>
<evidence type="ECO:0000259" key="14">
    <source>
        <dbReference type="Pfam" id="PF17655"/>
    </source>
</evidence>
<comment type="caution">
    <text evidence="15">The sequence shown here is derived from an EMBL/GenBank/DDBJ whole genome shotgun (WGS) entry which is preliminary data.</text>
</comment>
<dbReference type="EMBL" id="JARGEI010000026">
    <property type="protein sequence ID" value="KAJ8708504.1"/>
    <property type="molecule type" value="Genomic_DNA"/>
</dbReference>
<evidence type="ECO:0000256" key="7">
    <source>
        <dbReference type="ARBA" id="ARBA00022989"/>
    </source>
</evidence>
<keyword evidence="8 11" id="KW-0406">Ion transport</keyword>
<keyword evidence="2 11" id="KW-0813">Transport</keyword>
<dbReference type="InterPro" id="IPR041647">
    <property type="entry name" value="IRK_C"/>
</dbReference>
<name>A0AAD7YAN7_MYTSE</name>
<dbReference type="PRINTS" id="PR01320">
    <property type="entry name" value="KIRCHANNEL"/>
</dbReference>
<keyword evidence="13" id="KW-0732">Signal</keyword>
<accession>A0AAD7YAN7</accession>
<feature type="chain" id="PRO_5042047058" description="Inward rectifier potassium channel C-terminal domain-containing protein" evidence="13">
    <location>
        <begin position="31"/>
        <end position="289"/>
    </location>
</feature>
<evidence type="ECO:0000256" key="5">
    <source>
        <dbReference type="ARBA" id="ARBA00022882"/>
    </source>
</evidence>
<dbReference type="PANTHER" id="PTHR11767:SF115">
    <property type="entry name" value="INWARDLY RECTIFYING POTASSIUM CHANNEL 3, ISOFORM D"/>
    <property type="match status" value="1"/>
</dbReference>
<dbReference type="GO" id="GO:0005242">
    <property type="term" value="F:inward rectifier potassium channel activity"/>
    <property type="evidence" value="ECO:0007669"/>
    <property type="project" value="InterPro"/>
</dbReference>
<evidence type="ECO:0000256" key="2">
    <source>
        <dbReference type="ARBA" id="ARBA00022448"/>
    </source>
</evidence>
<keyword evidence="6 11" id="KW-0630">Potassium</keyword>
<evidence type="ECO:0000256" key="12">
    <source>
        <dbReference type="SAM" id="MobiDB-lite"/>
    </source>
</evidence>
<comment type="subcellular location">
    <subcellularLocation>
        <location evidence="1 11">Membrane</location>
        <topology evidence="1 11">Multi-pass membrane protein</topology>
    </subcellularLocation>
</comment>
<evidence type="ECO:0000256" key="10">
    <source>
        <dbReference type="ARBA" id="ARBA00023303"/>
    </source>
</evidence>
<feature type="region of interest" description="Disordered" evidence="12">
    <location>
        <begin position="226"/>
        <end position="265"/>
    </location>
</feature>